<name>A0A6P8IP62_ACTTE</name>
<dbReference type="Pfam" id="PF09812">
    <property type="entry name" value="MRP-L28"/>
    <property type="match status" value="1"/>
</dbReference>
<dbReference type="GO" id="GO:0005762">
    <property type="term" value="C:mitochondrial large ribosomal subunit"/>
    <property type="evidence" value="ECO:0007669"/>
    <property type="project" value="InterPro"/>
</dbReference>
<keyword evidence="3" id="KW-0809">Transit peptide</keyword>
<organism evidence="10 11">
    <name type="scientific">Actinia tenebrosa</name>
    <name type="common">Australian red waratah sea anemone</name>
    <dbReference type="NCBI Taxonomy" id="6105"/>
    <lineage>
        <taxon>Eukaryota</taxon>
        <taxon>Metazoa</taxon>
        <taxon>Cnidaria</taxon>
        <taxon>Anthozoa</taxon>
        <taxon>Hexacorallia</taxon>
        <taxon>Actiniaria</taxon>
        <taxon>Actiniidae</taxon>
        <taxon>Actinia</taxon>
    </lineage>
</organism>
<evidence type="ECO:0000256" key="6">
    <source>
        <dbReference type="ARBA" id="ARBA00023274"/>
    </source>
</evidence>
<evidence type="ECO:0000256" key="7">
    <source>
        <dbReference type="ARBA" id="ARBA00035192"/>
    </source>
</evidence>
<evidence type="ECO:0000256" key="3">
    <source>
        <dbReference type="ARBA" id="ARBA00022946"/>
    </source>
</evidence>
<keyword evidence="5" id="KW-0496">Mitochondrion</keyword>
<evidence type="ECO:0000256" key="9">
    <source>
        <dbReference type="SAM" id="MobiDB-lite"/>
    </source>
</evidence>
<dbReference type="AlphaFoldDB" id="A0A6P8IP62"/>
<evidence type="ECO:0000256" key="1">
    <source>
        <dbReference type="ARBA" id="ARBA00004173"/>
    </source>
</evidence>
<dbReference type="RefSeq" id="XP_031568270.1">
    <property type="nucleotide sequence ID" value="XM_031712410.1"/>
</dbReference>
<feature type="region of interest" description="Disordered" evidence="9">
    <location>
        <begin position="155"/>
        <end position="175"/>
    </location>
</feature>
<keyword evidence="10" id="KW-1185">Reference proteome</keyword>
<evidence type="ECO:0000256" key="5">
    <source>
        <dbReference type="ARBA" id="ARBA00023128"/>
    </source>
</evidence>
<dbReference type="Gene3D" id="6.10.250.3440">
    <property type="match status" value="1"/>
</dbReference>
<keyword evidence="6" id="KW-0687">Ribonucleoprotein</keyword>
<keyword evidence="4" id="KW-0689">Ribosomal protein</keyword>
<dbReference type="InterPro" id="IPR019192">
    <property type="entry name" value="Ribosomal_mL40"/>
</dbReference>
<dbReference type="OrthoDB" id="5977625at2759"/>
<dbReference type="PANTHER" id="PTHR13359">
    <property type="entry name" value="39S RIBOSOMAL PROTEIN L40, MITOCHONDRIAL"/>
    <property type="match status" value="1"/>
</dbReference>
<dbReference type="FunCoup" id="A0A6P8IP62">
    <property type="interactions" value="1798"/>
</dbReference>
<comment type="similarity">
    <text evidence="2">Belongs to the mitochondrion-specific ribosomal protein mL40 family.</text>
</comment>
<protein>
    <recommendedName>
        <fullName evidence="7">Large ribosomal subunit protein mL40</fullName>
    </recommendedName>
    <alternativeName>
        <fullName evidence="8">39S ribosomal protein L40, mitochondrial</fullName>
    </alternativeName>
</protein>
<dbReference type="FunFam" id="6.10.250.3440:FF:000001">
    <property type="entry name" value="Mitochondrial ribosomal protein L40"/>
    <property type="match status" value="1"/>
</dbReference>
<gene>
    <name evidence="11" type="primary">LOC116302975</name>
</gene>
<dbReference type="Proteomes" id="UP000515163">
    <property type="component" value="Unplaced"/>
</dbReference>
<accession>A0A6P8IP62</accession>
<evidence type="ECO:0000313" key="10">
    <source>
        <dbReference type="Proteomes" id="UP000515163"/>
    </source>
</evidence>
<dbReference type="PANTHER" id="PTHR13359:SF2">
    <property type="entry name" value="LARGE RIBOSOMAL SUBUNIT PROTEIN ML40"/>
    <property type="match status" value="1"/>
</dbReference>
<evidence type="ECO:0000313" key="11">
    <source>
        <dbReference type="RefSeq" id="XP_031568270.1"/>
    </source>
</evidence>
<sequence length="175" mass="20330">MASFMSRAGLSLFNRSTALSARQAIPLRHAPNVKKKSKQGKDVKKKKPKIVIRKPSEIVPPIDPEAIPNLELRESFRRRSLNKISEEEEEKRVLLLKEWSRFKMQQHKEDLQRIQEMTRCREEALKELKKSSMYLYLEAIKIDKTLFPLEFTGPTETPPIAGYSAPDLDPDEKKK</sequence>
<dbReference type="GeneID" id="116302975"/>
<feature type="region of interest" description="Disordered" evidence="9">
    <location>
        <begin position="24"/>
        <end position="50"/>
    </location>
</feature>
<evidence type="ECO:0000256" key="4">
    <source>
        <dbReference type="ARBA" id="ARBA00022980"/>
    </source>
</evidence>
<dbReference type="InterPro" id="IPR039145">
    <property type="entry name" value="Ribosomal_mL40_metazoa/plant"/>
</dbReference>
<evidence type="ECO:0000256" key="2">
    <source>
        <dbReference type="ARBA" id="ARBA00009360"/>
    </source>
</evidence>
<evidence type="ECO:0000256" key="8">
    <source>
        <dbReference type="ARBA" id="ARBA00083752"/>
    </source>
</evidence>
<dbReference type="KEGG" id="aten:116302975"/>
<comment type="subcellular location">
    <subcellularLocation>
        <location evidence="1">Mitochondrion</location>
    </subcellularLocation>
</comment>
<proteinExistence type="inferred from homology"/>
<feature type="compositionally biased region" description="Basic residues" evidence="9">
    <location>
        <begin position="31"/>
        <end position="50"/>
    </location>
</feature>
<reference evidence="11" key="1">
    <citation type="submission" date="2025-08" db="UniProtKB">
        <authorList>
            <consortium name="RefSeq"/>
        </authorList>
    </citation>
    <scope>IDENTIFICATION</scope>
    <source>
        <tissue evidence="11">Tentacle</tissue>
    </source>
</reference>
<dbReference type="InParanoid" id="A0A6P8IP62"/>